<dbReference type="PANTHER" id="PTHR23500:SF567">
    <property type="entry name" value="SUGAR TRANSPORT PROTEIN 12-LIKE"/>
    <property type="match status" value="1"/>
</dbReference>
<feature type="transmembrane region" description="Helical" evidence="10">
    <location>
        <begin position="184"/>
        <end position="204"/>
    </location>
</feature>
<evidence type="ECO:0000256" key="10">
    <source>
        <dbReference type="SAM" id="Phobius"/>
    </source>
</evidence>
<dbReference type="InterPro" id="IPR036259">
    <property type="entry name" value="MFS_trans_sf"/>
</dbReference>
<reference evidence="13" key="1">
    <citation type="journal article" date="2020" name="Nat. Commun.">
        <title>Genome assembly of wild tea tree DASZ reveals pedigree and selection history of tea varieties.</title>
        <authorList>
            <person name="Zhang W."/>
            <person name="Zhang Y."/>
            <person name="Qiu H."/>
            <person name="Guo Y."/>
            <person name="Wan H."/>
            <person name="Zhang X."/>
            <person name="Scossa F."/>
            <person name="Alseekh S."/>
            <person name="Zhang Q."/>
            <person name="Wang P."/>
            <person name="Xu L."/>
            <person name="Schmidt M.H."/>
            <person name="Jia X."/>
            <person name="Li D."/>
            <person name="Zhu A."/>
            <person name="Guo F."/>
            <person name="Chen W."/>
            <person name="Ni D."/>
            <person name="Usadel B."/>
            <person name="Fernie A.R."/>
            <person name="Wen W."/>
        </authorList>
    </citation>
    <scope>NUCLEOTIDE SEQUENCE [LARGE SCALE GENOMIC DNA]</scope>
    <source>
        <strain evidence="13">cv. G240</strain>
    </source>
</reference>
<comment type="subcellular location">
    <subcellularLocation>
        <location evidence="1">Membrane</location>
        <topology evidence="1">Multi-pass membrane protein</topology>
    </subcellularLocation>
</comment>
<organism evidence="12 13">
    <name type="scientific">Camellia sinensis</name>
    <name type="common">Tea plant</name>
    <name type="synonym">Thea sinensis</name>
    <dbReference type="NCBI Taxonomy" id="4442"/>
    <lineage>
        <taxon>Eukaryota</taxon>
        <taxon>Viridiplantae</taxon>
        <taxon>Streptophyta</taxon>
        <taxon>Embryophyta</taxon>
        <taxon>Tracheophyta</taxon>
        <taxon>Spermatophyta</taxon>
        <taxon>Magnoliopsida</taxon>
        <taxon>eudicotyledons</taxon>
        <taxon>Gunneridae</taxon>
        <taxon>Pentapetalae</taxon>
        <taxon>asterids</taxon>
        <taxon>Ericales</taxon>
        <taxon>Theaceae</taxon>
        <taxon>Camellia</taxon>
    </lineage>
</organism>
<gene>
    <name evidence="12" type="ORF">HYC85_024200</name>
</gene>
<dbReference type="InterPro" id="IPR005828">
    <property type="entry name" value="MFS_sugar_transport-like"/>
</dbReference>
<evidence type="ECO:0000259" key="11">
    <source>
        <dbReference type="PROSITE" id="PS50850"/>
    </source>
</evidence>
<evidence type="ECO:0000256" key="5">
    <source>
        <dbReference type="ARBA" id="ARBA00022692"/>
    </source>
</evidence>
<comment type="caution">
    <text evidence="12">The sequence shown here is derived from an EMBL/GenBank/DDBJ whole genome shotgun (WGS) entry which is preliminary data.</text>
</comment>
<dbReference type="InterPro" id="IPR003663">
    <property type="entry name" value="Sugar/inositol_transpt"/>
</dbReference>
<feature type="transmembrane region" description="Helical" evidence="10">
    <location>
        <begin position="210"/>
        <end position="231"/>
    </location>
</feature>
<accession>A0A7J7GBC1</accession>
<comment type="similarity">
    <text evidence="9">Belongs to the major facilitator superfamily. Phosphate:H(+) symporter (TC 2.A.1.9) family.</text>
</comment>
<proteinExistence type="inferred from homology"/>
<evidence type="ECO:0000256" key="8">
    <source>
        <dbReference type="ARBA" id="ARBA00023136"/>
    </source>
</evidence>
<evidence type="ECO:0000256" key="9">
    <source>
        <dbReference type="ARBA" id="ARBA00044504"/>
    </source>
</evidence>
<dbReference type="PROSITE" id="PS50850">
    <property type="entry name" value="MFS"/>
    <property type="match status" value="1"/>
</dbReference>
<evidence type="ECO:0000256" key="1">
    <source>
        <dbReference type="ARBA" id="ARBA00004141"/>
    </source>
</evidence>
<dbReference type="EMBL" id="JACBKZ010000012">
    <property type="protein sequence ID" value="KAF5936694.1"/>
    <property type="molecule type" value="Genomic_DNA"/>
</dbReference>
<evidence type="ECO:0000256" key="2">
    <source>
        <dbReference type="ARBA" id="ARBA00010992"/>
    </source>
</evidence>
<comment type="similarity">
    <text evidence="2">Belongs to the major facilitator superfamily. Sugar transporter (TC 2.A.1.1) family.</text>
</comment>
<evidence type="ECO:0000256" key="7">
    <source>
        <dbReference type="ARBA" id="ARBA00022989"/>
    </source>
</evidence>
<reference evidence="12 13" key="2">
    <citation type="submission" date="2020-07" db="EMBL/GenBank/DDBJ databases">
        <title>Genome assembly of wild tea tree DASZ reveals pedigree and selection history of tea varieties.</title>
        <authorList>
            <person name="Zhang W."/>
        </authorList>
    </citation>
    <scope>NUCLEOTIDE SEQUENCE [LARGE SCALE GENOMIC DNA]</scope>
    <source>
        <strain evidence="13">cv. G240</strain>
        <tissue evidence="12">Leaf</tissue>
    </source>
</reference>
<dbReference type="AlphaFoldDB" id="A0A7J7GBC1"/>
<protein>
    <recommendedName>
        <fullName evidence="11">Major facilitator superfamily (MFS) profile domain-containing protein</fullName>
    </recommendedName>
</protein>
<evidence type="ECO:0000313" key="12">
    <source>
        <dbReference type="EMBL" id="KAF5936694.1"/>
    </source>
</evidence>
<keyword evidence="5 10" id="KW-0812">Transmembrane</keyword>
<keyword evidence="4" id="KW-0762">Sugar transport</keyword>
<evidence type="ECO:0000313" key="13">
    <source>
        <dbReference type="Proteomes" id="UP000593564"/>
    </source>
</evidence>
<keyword evidence="8 10" id="KW-0472">Membrane</keyword>
<dbReference type="Gene3D" id="1.20.1250.20">
    <property type="entry name" value="MFS general substrate transporter like domains"/>
    <property type="match status" value="1"/>
</dbReference>
<dbReference type="Pfam" id="PF00083">
    <property type="entry name" value="Sugar_tr"/>
    <property type="match status" value="1"/>
</dbReference>
<feature type="transmembrane region" description="Helical" evidence="10">
    <location>
        <begin position="142"/>
        <end position="163"/>
    </location>
</feature>
<dbReference type="GO" id="GO:0016020">
    <property type="term" value="C:membrane"/>
    <property type="evidence" value="ECO:0007669"/>
    <property type="project" value="UniProtKB-SubCell"/>
</dbReference>
<keyword evidence="3" id="KW-0813">Transport</keyword>
<sequence length="269" mass="29994">MWKRQEVVQKCRRAKAGCSEISSEQGNLRMLMCQTLKFSSCSSVHHARSCMIVKGIQAGGAGHPIRGCRISWLRKFKDSRSWAGSQIPTLATFISVFGTDRWGRKPLFLWGGGTMIVFQSAVAVLIGTKFGVTGDATDLGTLYSSILVCCICIFVTAFAFSWGPLGWLVPSEIFPLEIRSSAQSIVVAVNMSFTFLVAQLFLAALCMVKYGLFIIFAGLVLIMSLFVIFFVPETNNIPIEEMSQVWRGHWYWKKFVGDEKEIEMKNGMP</sequence>
<keyword evidence="6" id="KW-0769">Symport</keyword>
<keyword evidence="7 10" id="KW-1133">Transmembrane helix</keyword>
<dbReference type="SUPFAM" id="SSF103473">
    <property type="entry name" value="MFS general substrate transporter"/>
    <property type="match status" value="1"/>
</dbReference>
<keyword evidence="13" id="KW-1185">Reference proteome</keyword>
<dbReference type="PRINTS" id="PR00171">
    <property type="entry name" value="SUGRTRNSPORT"/>
</dbReference>
<evidence type="ECO:0000256" key="4">
    <source>
        <dbReference type="ARBA" id="ARBA00022597"/>
    </source>
</evidence>
<evidence type="ECO:0000256" key="6">
    <source>
        <dbReference type="ARBA" id="ARBA00022847"/>
    </source>
</evidence>
<feature type="transmembrane region" description="Helical" evidence="10">
    <location>
        <begin position="107"/>
        <end position="130"/>
    </location>
</feature>
<dbReference type="InterPro" id="IPR045262">
    <property type="entry name" value="STP/PLT_plant"/>
</dbReference>
<dbReference type="GO" id="GO:0015293">
    <property type="term" value="F:symporter activity"/>
    <property type="evidence" value="ECO:0007669"/>
    <property type="project" value="UniProtKB-KW"/>
</dbReference>
<feature type="domain" description="Major facilitator superfamily (MFS) profile" evidence="11">
    <location>
        <begin position="1"/>
        <end position="235"/>
    </location>
</feature>
<dbReference type="PANTHER" id="PTHR23500">
    <property type="entry name" value="SOLUTE CARRIER FAMILY 2, FACILITATED GLUCOSE TRANSPORTER"/>
    <property type="match status" value="1"/>
</dbReference>
<evidence type="ECO:0000256" key="3">
    <source>
        <dbReference type="ARBA" id="ARBA00022448"/>
    </source>
</evidence>
<dbReference type="GO" id="GO:0015144">
    <property type="term" value="F:carbohydrate transmembrane transporter activity"/>
    <property type="evidence" value="ECO:0007669"/>
    <property type="project" value="InterPro"/>
</dbReference>
<dbReference type="InterPro" id="IPR020846">
    <property type="entry name" value="MFS_dom"/>
</dbReference>
<name>A0A7J7GBC1_CAMSI</name>
<dbReference type="Proteomes" id="UP000593564">
    <property type="component" value="Unassembled WGS sequence"/>
</dbReference>